<dbReference type="InterPro" id="IPR003691">
    <property type="entry name" value="FluC"/>
</dbReference>
<keyword evidence="10" id="KW-0406">Ion transport</keyword>
<dbReference type="GO" id="GO:0140114">
    <property type="term" value="P:cellular detoxification of fluoride"/>
    <property type="evidence" value="ECO:0007669"/>
    <property type="project" value="UniProtKB-UniRule"/>
</dbReference>
<keyword evidence="4 10" id="KW-1133">Transmembrane helix</keyword>
<feature type="transmembrane region" description="Helical" evidence="10">
    <location>
        <begin position="63"/>
        <end position="81"/>
    </location>
</feature>
<evidence type="ECO:0000256" key="7">
    <source>
        <dbReference type="ARBA" id="ARBA00035120"/>
    </source>
</evidence>
<evidence type="ECO:0000256" key="3">
    <source>
        <dbReference type="ARBA" id="ARBA00022692"/>
    </source>
</evidence>
<comment type="subcellular location">
    <subcellularLocation>
        <location evidence="1 10">Cell membrane</location>
        <topology evidence="1 10">Multi-pass membrane protein</topology>
    </subcellularLocation>
</comment>
<keyword evidence="12" id="KW-1185">Reference proteome</keyword>
<name>A0A6N6NSE0_9ACTN</name>
<keyword evidence="5 10" id="KW-0472">Membrane</keyword>
<evidence type="ECO:0000313" key="12">
    <source>
        <dbReference type="Proteomes" id="UP000468668"/>
    </source>
</evidence>
<proteinExistence type="inferred from homology"/>
<keyword evidence="10" id="KW-0813">Transport</keyword>
<evidence type="ECO:0000313" key="11">
    <source>
        <dbReference type="EMBL" id="KAB1640642.1"/>
    </source>
</evidence>
<keyword evidence="6 10" id="KW-0407">Ion channel</keyword>
<dbReference type="PANTHER" id="PTHR28259:SF1">
    <property type="entry name" value="FLUORIDE EXPORT PROTEIN 1-RELATED"/>
    <property type="match status" value="1"/>
</dbReference>
<evidence type="ECO:0000256" key="2">
    <source>
        <dbReference type="ARBA" id="ARBA00022475"/>
    </source>
</evidence>
<dbReference type="AlphaFoldDB" id="A0A6N6NSE0"/>
<comment type="caution">
    <text evidence="11">The sequence shown here is derived from an EMBL/GenBank/DDBJ whole genome shotgun (WGS) entry which is preliminary data.</text>
</comment>
<accession>A0A6N6NSE0</accession>
<evidence type="ECO:0000256" key="1">
    <source>
        <dbReference type="ARBA" id="ARBA00004651"/>
    </source>
</evidence>
<evidence type="ECO:0000256" key="9">
    <source>
        <dbReference type="ARBA" id="ARBA00049940"/>
    </source>
</evidence>
<dbReference type="GO" id="GO:0005886">
    <property type="term" value="C:plasma membrane"/>
    <property type="evidence" value="ECO:0007669"/>
    <property type="project" value="UniProtKB-SubCell"/>
</dbReference>
<gene>
    <name evidence="10" type="primary">fluC</name>
    <name evidence="10" type="synonym">crcB</name>
    <name evidence="11" type="ORF">F8C90_05605</name>
</gene>
<feature type="transmembrane region" description="Helical" evidence="10">
    <location>
        <begin position="35"/>
        <end position="56"/>
    </location>
</feature>
<organism evidence="11 12">
    <name type="scientific">Ellagibacter isourolithinifaciens</name>
    <dbReference type="NCBI Taxonomy" id="2137581"/>
    <lineage>
        <taxon>Bacteria</taxon>
        <taxon>Bacillati</taxon>
        <taxon>Actinomycetota</taxon>
        <taxon>Coriobacteriia</taxon>
        <taxon>Eggerthellales</taxon>
        <taxon>Eggerthellaceae</taxon>
        <taxon>Ellagibacter</taxon>
    </lineage>
</organism>
<keyword evidence="2 10" id="KW-1003">Cell membrane</keyword>
<comment type="activity regulation">
    <text evidence="10">Na(+) is not transported, but it plays an essential structural role and its presence is essential for fluoride channel function.</text>
</comment>
<evidence type="ECO:0000256" key="5">
    <source>
        <dbReference type="ARBA" id="ARBA00023136"/>
    </source>
</evidence>
<dbReference type="RefSeq" id="WP_158049477.1">
    <property type="nucleotide sequence ID" value="NZ_DBFBHO010000049.1"/>
</dbReference>
<evidence type="ECO:0000256" key="10">
    <source>
        <dbReference type="HAMAP-Rule" id="MF_00454"/>
    </source>
</evidence>
<dbReference type="GeneID" id="98657880"/>
<dbReference type="GO" id="GO:0046872">
    <property type="term" value="F:metal ion binding"/>
    <property type="evidence" value="ECO:0007669"/>
    <property type="project" value="UniProtKB-KW"/>
</dbReference>
<dbReference type="HAMAP" id="MF_00454">
    <property type="entry name" value="FluC"/>
    <property type="match status" value="1"/>
</dbReference>
<reference evidence="11 12" key="1">
    <citation type="submission" date="2019-09" db="EMBL/GenBank/DDBJ databases">
        <title>Whole genome shotgun sequencing (WGS) of Ellagibacter isourolithinifaciens DSM 104140(T) and Adlercreutzia muris DSM 29508(T).</title>
        <authorList>
            <person name="Stoll D.A."/>
            <person name="Danylec N."/>
            <person name="Huch M."/>
        </authorList>
    </citation>
    <scope>NUCLEOTIDE SEQUENCE [LARGE SCALE GENOMIC DNA]</scope>
    <source>
        <strain evidence="11 12">DSM 104140</strain>
    </source>
</reference>
<comment type="similarity">
    <text evidence="7 10">Belongs to the fluoride channel Fluc/FEX (TC 1.A.43) family.</text>
</comment>
<comment type="catalytic activity">
    <reaction evidence="8">
        <text>fluoride(in) = fluoride(out)</text>
        <dbReference type="Rhea" id="RHEA:76159"/>
        <dbReference type="ChEBI" id="CHEBI:17051"/>
    </reaction>
    <physiologicalReaction direction="left-to-right" evidence="8">
        <dbReference type="Rhea" id="RHEA:76160"/>
    </physiologicalReaction>
</comment>
<keyword evidence="10" id="KW-0479">Metal-binding</keyword>
<dbReference type="Pfam" id="PF02537">
    <property type="entry name" value="CRCB"/>
    <property type="match status" value="1"/>
</dbReference>
<dbReference type="Proteomes" id="UP000468668">
    <property type="component" value="Unassembled WGS sequence"/>
</dbReference>
<evidence type="ECO:0000256" key="4">
    <source>
        <dbReference type="ARBA" id="ARBA00022989"/>
    </source>
</evidence>
<keyword evidence="10" id="KW-0915">Sodium</keyword>
<comment type="function">
    <text evidence="9 10">Fluoride-specific ion channel. Important for reducing fluoride concentration in the cell, thus reducing its toxicity.</text>
</comment>
<dbReference type="PANTHER" id="PTHR28259">
    <property type="entry name" value="FLUORIDE EXPORT PROTEIN 1-RELATED"/>
    <property type="match status" value="1"/>
</dbReference>
<protein>
    <recommendedName>
        <fullName evidence="10">Fluoride-specific ion channel FluC</fullName>
    </recommendedName>
</protein>
<feature type="binding site" evidence="10">
    <location>
        <position position="74"/>
    </location>
    <ligand>
        <name>Na(+)</name>
        <dbReference type="ChEBI" id="CHEBI:29101"/>
        <note>structural</note>
    </ligand>
</feature>
<feature type="binding site" evidence="10">
    <location>
        <position position="77"/>
    </location>
    <ligand>
        <name>Na(+)</name>
        <dbReference type="ChEBI" id="CHEBI:29101"/>
        <note>structural</note>
    </ligand>
</feature>
<feature type="transmembrane region" description="Helical" evidence="10">
    <location>
        <begin position="101"/>
        <end position="123"/>
    </location>
</feature>
<dbReference type="OrthoDB" id="5148600at2"/>
<dbReference type="GO" id="GO:0062054">
    <property type="term" value="F:fluoride channel activity"/>
    <property type="evidence" value="ECO:0007669"/>
    <property type="project" value="UniProtKB-UniRule"/>
</dbReference>
<keyword evidence="3 10" id="KW-0812">Transmembrane</keyword>
<dbReference type="EMBL" id="WAJR01000010">
    <property type="protein sequence ID" value="KAB1640642.1"/>
    <property type="molecule type" value="Genomic_DNA"/>
</dbReference>
<evidence type="ECO:0000256" key="8">
    <source>
        <dbReference type="ARBA" id="ARBA00035585"/>
    </source>
</evidence>
<sequence>MSPLLLVAVGFGGALGALCRSKATGFLKALTHGDFPVATLIINICSCTLAGIALAVQADLNEVLYLAATMGFLGGFSTLSTMNYEAVELVLGGKRALGAGYLAATYATTLGAAALGFAIASAVM</sequence>
<evidence type="ECO:0000256" key="6">
    <source>
        <dbReference type="ARBA" id="ARBA00023303"/>
    </source>
</evidence>